<dbReference type="InterPro" id="IPR014001">
    <property type="entry name" value="Helicase_ATP-bd"/>
</dbReference>
<feature type="region of interest" description="Disordered" evidence="8">
    <location>
        <begin position="1"/>
        <end position="26"/>
    </location>
</feature>
<dbReference type="InterPro" id="IPR025696">
    <property type="entry name" value="Beta-barrel_MTR4"/>
</dbReference>
<dbReference type="InterPro" id="IPR016438">
    <property type="entry name" value="SKI2-like"/>
</dbReference>
<evidence type="ECO:0000256" key="3">
    <source>
        <dbReference type="ARBA" id="ARBA00022801"/>
    </source>
</evidence>
<dbReference type="Pfam" id="PF00271">
    <property type="entry name" value="Helicase_C"/>
    <property type="match status" value="1"/>
</dbReference>
<feature type="compositionally biased region" description="Basic and acidic residues" evidence="8">
    <location>
        <begin position="632"/>
        <end position="642"/>
    </location>
</feature>
<dbReference type="CDD" id="cd18795">
    <property type="entry name" value="SF2_C_Ski2"/>
    <property type="match status" value="1"/>
</dbReference>
<feature type="domain" description="Helicase C-terminal" evidence="10">
    <location>
        <begin position="354"/>
        <end position="517"/>
    </location>
</feature>
<dbReference type="Pfam" id="PF08148">
    <property type="entry name" value="DSHCT"/>
    <property type="match status" value="1"/>
</dbReference>
<dbReference type="SUPFAM" id="SSF52540">
    <property type="entry name" value="P-loop containing nucleoside triphosphate hydrolases"/>
    <property type="match status" value="1"/>
</dbReference>
<dbReference type="PROSITE" id="PS51194">
    <property type="entry name" value="HELICASE_CTER"/>
    <property type="match status" value="1"/>
</dbReference>
<feature type="compositionally biased region" description="Basic and acidic residues" evidence="8">
    <location>
        <begin position="696"/>
        <end position="709"/>
    </location>
</feature>
<keyword evidence="6" id="KW-0539">Nucleus</keyword>
<dbReference type="InterPro" id="IPR012961">
    <property type="entry name" value="Ski2/MTR4_C"/>
</dbReference>
<feature type="region of interest" description="Disordered" evidence="8">
    <location>
        <begin position="627"/>
        <end position="646"/>
    </location>
</feature>
<feature type="region of interest" description="Disordered" evidence="8">
    <location>
        <begin position="665"/>
        <end position="722"/>
    </location>
</feature>
<evidence type="ECO:0000256" key="2">
    <source>
        <dbReference type="ARBA" id="ARBA00022741"/>
    </source>
</evidence>
<dbReference type="Pfam" id="PF21408">
    <property type="entry name" value="MTR4-like_stalk"/>
    <property type="match status" value="1"/>
</dbReference>
<evidence type="ECO:0000256" key="5">
    <source>
        <dbReference type="ARBA" id="ARBA00022840"/>
    </source>
</evidence>
<dbReference type="Gene3D" id="3.40.50.300">
    <property type="entry name" value="P-loop containing nucleotide triphosphate hydrolases"/>
    <property type="match status" value="2"/>
</dbReference>
<comment type="caution">
    <text evidence="11">The sequence shown here is derived from an EMBL/GenBank/DDBJ whole genome shotgun (WGS) entry which is preliminary data.</text>
</comment>
<dbReference type="SMART" id="SM01142">
    <property type="entry name" value="DSHCT"/>
    <property type="match status" value="1"/>
</dbReference>
<dbReference type="SMART" id="SM00487">
    <property type="entry name" value="DEXDc"/>
    <property type="match status" value="1"/>
</dbReference>
<organism evidence="11 12">
    <name type="scientific">Anaeramoeba flamelloides</name>
    <dbReference type="NCBI Taxonomy" id="1746091"/>
    <lineage>
        <taxon>Eukaryota</taxon>
        <taxon>Metamonada</taxon>
        <taxon>Anaeramoebidae</taxon>
        <taxon>Anaeramoeba</taxon>
    </lineage>
</organism>
<dbReference type="InterPro" id="IPR048392">
    <property type="entry name" value="MTR4-like_stalk"/>
</dbReference>
<feature type="domain" description="Helicase ATP-binding" evidence="9">
    <location>
        <begin position="82"/>
        <end position="238"/>
    </location>
</feature>
<gene>
    <name evidence="11" type="ORF">M0812_09989</name>
</gene>
<dbReference type="PANTHER" id="PTHR12131">
    <property type="entry name" value="ATP-DEPENDENT RNA AND DNA HELICASE"/>
    <property type="match status" value="1"/>
</dbReference>
<dbReference type="InterPro" id="IPR011545">
    <property type="entry name" value="DEAD/DEAH_box_helicase_dom"/>
</dbReference>
<keyword evidence="4 11" id="KW-0347">Helicase</keyword>
<evidence type="ECO:0000259" key="9">
    <source>
        <dbReference type="PROSITE" id="PS51192"/>
    </source>
</evidence>
<dbReference type="PANTHER" id="PTHR12131:SF7">
    <property type="entry name" value="EXOSOME RNA HELICASE MTR4"/>
    <property type="match status" value="1"/>
</dbReference>
<dbReference type="AlphaFoldDB" id="A0AAV7ZUP9"/>
<dbReference type="GO" id="GO:0003723">
    <property type="term" value="F:RNA binding"/>
    <property type="evidence" value="ECO:0007669"/>
    <property type="project" value="InterPro"/>
</dbReference>
<dbReference type="GO" id="GO:0005524">
    <property type="term" value="F:ATP binding"/>
    <property type="evidence" value="ECO:0007669"/>
    <property type="project" value="UniProtKB-KW"/>
</dbReference>
<keyword evidence="5" id="KW-0067">ATP-binding</keyword>
<dbReference type="SMART" id="SM00490">
    <property type="entry name" value="HELICc"/>
    <property type="match status" value="1"/>
</dbReference>
<dbReference type="InterPro" id="IPR050699">
    <property type="entry name" value="RNA-DNA_Helicase"/>
</dbReference>
<evidence type="ECO:0000256" key="8">
    <source>
        <dbReference type="SAM" id="MobiDB-lite"/>
    </source>
</evidence>
<dbReference type="Gene3D" id="1.10.3380.30">
    <property type="match status" value="1"/>
</dbReference>
<evidence type="ECO:0000256" key="7">
    <source>
        <dbReference type="SAM" id="Coils"/>
    </source>
</evidence>
<dbReference type="PROSITE" id="PS51192">
    <property type="entry name" value="HELICASE_ATP_BIND_1"/>
    <property type="match status" value="1"/>
</dbReference>
<evidence type="ECO:0000259" key="10">
    <source>
        <dbReference type="PROSITE" id="PS51194"/>
    </source>
</evidence>
<dbReference type="InterPro" id="IPR001650">
    <property type="entry name" value="Helicase_C-like"/>
</dbReference>
<name>A0AAV7ZUP9_9EUKA</name>
<dbReference type="PIRSF" id="PIRSF005198">
    <property type="entry name" value="Antiviral_helicase_SKI2"/>
    <property type="match status" value="1"/>
</dbReference>
<dbReference type="GO" id="GO:0000460">
    <property type="term" value="P:maturation of 5.8S rRNA"/>
    <property type="evidence" value="ECO:0007669"/>
    <property type="project" value="TreeGrafter"/>
</dbReference>
<dbReference type="InterPro" id="IPR027417">
    <property type="entry name" value="P-loop_NTPase"/>
</dbReference>
<dbReference type="EMBL" id="JANTQA010000023">
    <property type="protein sequence ID" value="KAJ3444138.1"/>
    <property type="molecule type" value="Genomic_DNA"/>
</dbReference>
<dbReference type="GO" id="GO:0006401">
    <property type="term" value="P:RNA catabolic process"/>
    <property type="evidence" value="ECO:0007669"/>
    <property type="project" value="InterPro"/>
</dbReference>
<evidence type="ECO:0000256" key="4">
    <source>
        <dbReference type="ARBA" id="ARBA00022806"/>
    </source>
</evidence>
<evidence type="ECO:0000313" key="12">
    <source>
        <dbReference type="Proteomes" id="UP001146793"/>
    </source>
</evidence>
<dbReference type="Pfam" id="PF00270">
    <property type="entry name" value="DEAD"/>
    <property type="match status" value="1"/>
</dbReference>
<comment type="subcellular location">
    <subcellularLocation>
        <location evidence="1">Nucleus</location>
    </subcellularLocation>
</comment>
<feature type="compositionally biased region" description="Basic and acidic residues" evidence="8">
    <location>
        <begin position="7"/>
        <end position="26"/>
    </location>
</feature>
<keyword evidence="2" id="KW-0547">Nucleotide-binding</keyword>
<dbReference type="GO" id="GO:0016787">
    <property type="term" value="F:hydrolase activity"/>
    <property type="evidence" value="ECO:0007669"/>
    <property type="project" value="UniProtKB-KW"/>
</dbReference>
<sequence length="1044" mass="120898">MINPTKNTEKNVSSKEIETTQENKTKCTHEVAIPEKWLQTLKTKKNEEEIEKELISLNNPPFPENPIKEYKFELDNFQRVSISCLERGESVIVSAHTSSGKTAVAEYAIAQALNSKSRVVYTSPIKALSNQKYRELKDVFGDVGLITGDVSIDTNSSCLVMTTEILRNMLYRGSEIVREVQYIIFDEIHYMKDASRGVVWEEAIILSPKNAKFVFLSATIPNALEFAEWVAQTHNQPCHVVSTETRPVPLRYFLFPSSGDGLYLTLDENNKFYDNNFQKCMDLLHNNDEEQTMIDKKTGFTMSKRRKIMIKSKNDIKNIITILMRKNFGPVIVFSFARKECEAKSILFQNDNFNTEEQSNLVELIFKNAIELLDEKDQKLPQIQLILPILKRGIGIHHSGLLPIIKEVIEILFQEGLIKVLFATETFSMGLNMPAKTVVFNGIRKFDGTCMRSVDSGEFIQMSGRAGRRGLDKSGNVILMVDNHTEPKYLRTLFNGKAKRLNSSFKLGYNMLLKLLRFEDVDLDHIMSRSFWQFQNEKKLPLLNEQCEELEKKIADMQIPNEDQFKNYLETKKQINLIKNKMKYIQNKPLYVLPFLTEGRLIKFKYRDSVEWGFVINFFEKRNRFSNNFNKNKKDQSGKEGNENDLLSKNANQIFVEILIPQKNKINDNDPNNKIKDGNGNGNGNGKENEEENENDEKKGNGNEDENKNKSVKRGGYNKERRDVSIPTKDRILCSNILEISTIIMKINLNYRTKKNERRFKDAIEKIKQKYQEDIPILDSIEDLKINDQNFIKYYKQVQILNKILKKHEELTKTEQFRSQLELFQEKQKLNDQLKEIQESIRESENIVMKDQLSNMKKVMKRLGYVNENGLIQTKGRIACEISTGDELLLTELIFSGIFKELDTHQIAAIASCFVEPPRSHEEINLIEKLQKPYEKISEMIEFLGQVFLECRLIENIQKYKEKFSPSLMNIVHAWTNGASFLDISQMTESFEGDCVRSFRRLEELLKQLSVAAKNIGNSELERKFSEATTLMKRDIVFASSLYL</sequence>
<keyword evidence="3" id="KW-0378">Hydrolase</keyword>
<dbReference type="Proteomes" id="UP001146793">
    <property type="component" value="Unassembled WGS sequence"/>
</dbReference>
<dbReference type="Pfam" id="PF13234">
    <property type="entry name" value="MTR4_beta-barrel"/>
    <property type="match status" value="1"/>
</dbReference>
<evidence type="ECO:0000256" key="1">
    <source>
        <dbReference type="ARBA" id="ARBA00004123"/>
    </source>
</evidence>
<proteinExistence type="predicted"/>
<evidence type="ECO:0000256" key="6">
    <source>
        <dbReference type="ARBA" id="ARBA00023242"/>
    </source>
</evidence>
<dbReference type="GO" id="GO:0003724">
    <property type="term" value="F:RNA helicase activity"/>
    <property type="evidence" value="ECO:0007669"/>
    <property type="project" value="InterPro"/>
</dbReference>
<feature type="coiled-coil region" evidence="7">
    <location>
        <begin position="820"/>
        <end position="847"/>
    </location>
</feature>
<dbReference type="FunFam" id="3.40.50.300:FF:000141">
    <property type="entry name" value="ATP-dependent RNA helicase DOB1"/>
    <property type="match status" value="1"/>
</dbReference>
<accession>A0AAV7ZUP9</accession>
<keyword evidence="7" id="KW-0175">Coiled coil</keyword>
<dbReference type="GO" id="GO:0005634">
    <property type="term" value="C:nucleus"/>
    <property type="evidence" value="ECO:0007669"/>
    <property type="project" value="UniProtKB-SubCell"/>
</dbReference>
<reference evidence="11" key="1">
    <citation type="submission" date="2022-08" db="EMBL/GenBank/DDBJ databases">
        <title>Novel sulphate-reducing endosymbionts in the free-living metamonad Anaeramoeba.</title>
        <authorList>
            <person name="Jerlstrom-Hultqvist J."/>
            <person name="Cepicka I."/>
            <person name="Gallot-Lavallee L."/>
            <person name="Salas-Leiva D."/>
            <person name="Curtis B.A."/>
            <person name="Zahonova K."/>
            <person name="Pipaliya S."/>
            <person name="Dacks J."/>
            <person name="Roger A.J."/>
        </authorList>
    </citation>
    <scope>NUCLEOTIDE SEQUENCE</scope>
    <source>
        <strain evidence="11">Busselton2</strain>
    </source>
</reference>
<evidence type="ECO:0000313" key="11">
    <source>
        <dbReference type="EMBL" id="KAJ3444138.1"/>
    </source>
</evidence>
<protein>
    <submittedName>
        <fullName evidence="11">Exosome RNA helicase mtr4</fullName>
    </submittedName>
</protein>
<feature type="compositionally biased region" description="Basic and acidic residues" evidence="8">
    <location>
        <begin position="665"/>
        <end position="677"/>
    </location>
</feature>
<dbReference type="Gene3D" id="1.20.1500.20">
    <property type="match status" value="1"/>
</dbReference>
<dbReference type="FunFam" id="3.40.50.300:FF:000083">
    <property type="entry name" value="ATP-dependent RNA helicase DOB1"/>
    <property type="match status" value="1"/>
</dbReference>